<keyword evidence="1" id="KW-1133">Transmembrane helix</keyword>
<accession>A0A3M7R8Q4</accession>
<dbReference type="Proteomes" id="UP000276133">
    <property type="component" value="Unassembled WGS sequence"/>
</dbReference>
<evidence type="ECO:0000313" key="2">
    <source>
        <dbReference type="EMBL" id="RNA19811.1"/>
    </source>
</evidence>
<keyword evidence="3" id="KW-1185">Reference proteome</keyword>
<sequence length="66" mass="7794">MFNNMCPTKLKECFSNPYAFCIPILCLNISIQFYYRIPSFNNDSPQVKTRFWIMHQVSSCPYSDSI</sequence>
<dbReference type="AlphaFoldDB" id="A0A3M7R8Q4"/>
<reference evidence="2 3" key="1">
    <citation type="journal article" date="2018" name="Sci. Rep.">
        <title>Genomic signatures of local adaptation to the degree of environmental predictability in rotifers.</title>
        <authorList>
            <person name="Franch-Gras L."/>
            <person name="Hahn C."/>
            <person name="Garcia-Roger E.M."/>
            <person name="Carmona M.J."/>
            <person name="Serra M."/>
            <person name="Gomez A."/>
        </authorList>
    </citation>
    <scope>NUCLEOTIDE SEQUENCE [LARGE SCALE GENOMIC DNA]</scope>
    <source>
        <strain evidence="2">HYR1</strain>
    </source>
</reference>
<name>A0A3M7R8Q4_BRAPC</name>
<evidence type="ECO:0000313" key="3">
    <source>
        <dbReference type="Proteomes" id="UP000276133"/>
    </source>
</evidence>
<dbReference type="EMBL" id="REGN01003974">
    <property type="protein sequence ID" value="RNA19811.1"/>
    <property type="molecule type" value="Genomic_DNA"/>
</dbReference>
<gene>
    <name evidence="2" type="ORF">BpHYR1_034076</name>
</gene>
<keyword evidence="1" id="KW-0472">Membrane</keyword>
<proteinExistence type="predicted"/>
<keyword evidence="1" id="KW-0812">Transmembrane</keyword>
<organism evidence="2 3">
    <name type="scientific">Brachionus plicatilis</name>
    <name type="common">Marine rotifer</name>
    <name type="synonym">Brachionus muelleri</name>
    <dbReference type="NCBI Taxonomy" id="10195"/>
    <lineage>
        <taxon>Eukaryota</taxon>
        <taxon>Metazoa</taxon>
        <taxon>Spiralia</taxon>
        <taxon>Gnathifera</taxon>
        <taxon>Rotifera</taxon>
        <taxon>Eurotatoria</taxon>
        <taxon>Monogononta</taxon>
        <taxon>Pseudotrocha</taxon>
        <taxon>Ploima</taxon>
        <taxon>Brachionidae</taxon>
        <taxon>Brachionus</taxon>
    </lineage>
</organism>
<protein>
    <submittedName>
        <fullName evidence="2">Uncharacterized protein</fullName>
    </submittedName>
</protein>
<comment type="caution">
    <text evidence="2">The sequence shown here is derived from an EMBL/GenBank/DDBJ whole genome shotgun (WGS) entry which is preliminary data.</text>
</comment>
<evidence type="ECO:0000256" key="1">
    <source>
        <dbReference type="SAM" id="Phobius"/>
    </source>
</evidence>
<feature type="transmembrane region" description="Helical" evidence="1">
    <location>
        <begin position="17"/>
        <end position="35"/>
    </location>
</feature>